<evidence type="ECO:0000313" key="4">
    <source>
        <dbReference type="EMBL" id="GIX62361.1"/>
    </source>
</evidence>
<dbReference type="GeneID" id="94193842"/>
<dbReference type="GO" id="GO:0008270">
    <property type="term" value="F:zinc ion binding"/>
    <property type="evidence" value="ECO:0007669"/>
    <property type="project" value="UniProtKB-KW"/>
</dbReference>
<name>A0AAV4LRA2_BABCB</name>
<proteinExistence type="predicted"/>
<dbReference type="EMBL" id="BPLF01000001">
    <property type="protein sequence ID" value="GIX62361.1"/>
    <property type="molecule type" value="Genomic_DNA"/>
</dbReference>
<evidence type="ECO:0000259" key="3">
    <source>
        <dbReference type="PROSITE" id="PS50157"/>
    </source>
</evidence>
<feature type="domain" description="C2H2-type" evidence="3">
    <location>
        <begin position="475"/>
        <end position="498"/>
    </location>
</feature>
<dbReference type="GO" id="GO:0031053">
    <property type="term" value="P:primary miRNA processing"/>
    <property type="evidence" value="ECO:0007669"/>
    <property type="project" value="TreeGrafter"/>
</dbReference>
<evidence type="ECO:0000313" key="5">
    <source>
        <dbReference type="Proteomes" id="UP001497744"/>
    </source>
</evidence>
<sequence length="619" mass="72243">MDRIGKAVKHAQPRRRSRVFGGDQHRMLNFKQFILMRVRSAIRCVTLCQEDEISPDKAAEEYSKYFHEFLHTEIGRYYDMYEHLAFFREKYHPYYLHLNHETTKEDALYNNRDFVMVSCVARRLHHVGQKYTNGHFEELLLEISFKRLYGDFSAESSNPPSDVPYKYTEWAYEIPLEYPKDNTHTGRLPIDSPLKSVLLVDVPDKVFKHEIQSALKPHIPRFSIYMAERDMVRTAFISVDDSGDLKKMSDALTEGRLTVQEFLLRFEPCNPLQERVRVRVCPPVCSHPIVVTRDVDLTGRVIRKLDADFCPSETSFVDVLPPDLDAKKRLDLHLTYLRRVHSYCYYGRIKGQSYIDLWDLCGPGHVRVDMSNDVYEREAGMTSNHVSVKYASWESGKKGKVVAEPEPRGWEKELVAACEVSKSQLQWLRDVESFAEHLLGCDLQPPQYSQDEADIEEKWKQFCNINTLVDGPERFRCRLCHKLFNDSKFVWKHLKLKHGDCHSKIVIECGVPKMREIFVEAHKAARCNPFERLLTVPVVQVPPSDVDAPSLEFNGLPDARYSVRADGPGKRRRRDYFDFDRPQAKRVRFPLRSPIPRQEHTVSFAQDEYSRPSVKYDDL</sequence>
<dbReference type="PANTHER" id="PTHR13165:SF0">
    <property type="entry name" value="SERRATE RNA EFFECTOR MOLECULE HOMOLOG"/>
    <property type="match status" value="1"/>
</dbReference>
<keyword evidence="1" id="KW-0479">Metal-binding</keyword>
<evidence type="ECO:0000256" key="1">
    <source>
        <dbReference type="PROSITE-ProRule" id="PRU00042"/>
    </source>
</evidence>
<evidence type="ECO:0000256" key="2">
    <source>
        <dbReference type="SAM" id="MobiDB-lite"/>
    </source>
</evidence>
<dbReference type="InterPro" id="IPR013087">
    <property type="entry name" value="Znf_C2H2_type"/>
</dbReference>
<accession>A0AAV4LRA2</accession>
<dbReference type="PANTHER" id="PTHR13165">
    <property type="entry name" value="ARSENITE-RESISTANCE PROTEIN 2"/>
    <property type="match status" value="1"/>
</dbReference>
<organism evidence="4 5">
    <name type="scientific">Babesia caballi</name>
    <dbReference type="NCBI Taxonomy" id="5871"/>
    <lineage>
        <taxon>Eukaryota</taxon>
        <taxon>Sar</taxon>
        <taxon>Alveolata</taxon>
        <taxon>Apicomplexa</taxon>
        <taxon>Aconoidasida</taxon>
        <taxon>Piroplasmida</taxon>
        <taxon>Babesiidae</taxon>
        <taxon>Babesia</taxon>
    </lineage>
</organism>
<dbReference type="RefSeq" id="XP_067714430.1">
    <property type="nucleotide sequence ID" value="XM_067858329.1"/>
</dbReference>
<feature type="compositionally biased region" description="Basic and acidic residues" evidence="2">
    <location>
        <begin position="608"/>
        <end position="619"/>
    </location>
</feature>
<gene>
    <name evidence="4" type="ORF">BcabD6B2_17960</name>
</gene>
<keyword evidence="5" id="KW-1185">Reference proteome</keyword>
<reference evidence="4 5" key="1">
    <citation type="submission" date="2021-06" db="EMBL/GenBank/DDBJ databases">
        <title>Genome sequence of Babesia caballi.</title>
        <authorList>
            <person name="Yamagishi J."/>
            <person name="Kidaka T."/>
            <person name="Ochi A."/>
        </authorList>
    </citation>
    <scope>NUCLEOTIDE SEQUENCE [LARGE SCALE GENOMIC DNA]</scope>
    <source>
        <strain evidence="4">USDA-D6B2</strain>
    </source>
</reference>
<comment type="caution">
    <text evidence="4">The sequence shown here is derived from an EMBL/GenBank/DDBJ whole genome shotgun (WGS) entry which is preliminary data.</text>
</comment>
<dbReference type="PROSITE" id="PS00028">
    <property type="entry name" value="ZINC_FINGER_C2H2_1"/>
    <property type="match status" value="1"/>
</dbReference>
<protein>
    <submittedName>
        <fullName evidence="4">Arsenite-resistance protein 2</fullName>
    </submittedName>
</protein>
<keyword evidence="1" id="KW-0863">Zinc-finger</keyword>
<keyword evidence="1" id="KW-0862">Zinc</keyword>
<dbReference type="AlphaFoldDB" id="A0AAV4LRA2"/>
<feature type="region of interest" description="Disordered" evidence="2">
    <location>
        <begin position="600"/>
        <end position="619"/>
    </location>
</feature>
<dbReference type="InterPro" id="IPR039727">
    <property type="entry name" value="SE/Ars2"/>
</dbReference>
<dbReference type="GO" id="GO:0016604">
    <property type="term" value="C:nuclear body"/>
    <property type="evidence" value="ECO:0007669"/>
    <property type="project" value="TreeGrafter"/>
</dbReference>
<dbReference type="PROSITE" id="PS50157">
    <property type="entry name" value="ZINC_FINGER_C2H2_2"/>
    <property type="match status" value="1"/>
</dbReference>
<dbReference type="Proteomes" id="UP001497744">
    <property type="component" value="Unassembled WGS sequence"/>
</dbReference>